<evidence type="ECO:0000313" key="7">
    <source>
        <dbReference type="Proteomes" id="UP000596977"/>
    </source>
</evidence>
<dbReference type="Pfam" id="PF00781">
    <property type="entry name" value="DAGK_cat"/>
    <property type="match status" value="1"/>
</dbReference>
<organism evidence="6 7">
    <name type="scientific">Pelagibacterium lentulum</name>
    <dbReference type="NCBI Taxonomy" id="2029865"/>
    <lineage>
        <taxon>Bacteria</taxon>
        <taxon>Pseudomonadati</taxon>
        <taxon>Pseudomonadota</taxon>
        <taxon>Alphaproteobacteria</taxon>
        <taxon>Hyphomicrobiales</taxon>
        <taxon>Devosiaceae</taxon>
        <taxon>Pelagibacterium</taxon>
    </lineage>
</organism>
<dbReference type="AlphaFoldDB" id="A0A916VX79"/>
<evidence type="ECO:0000256" key="4">
    <source>
        <dbReference type="ARBA" id="ARBA00022840"/>
    </source>
</evidence>
<dbReference type="GO" id="GO:0016301">
    <property type="term" value="F:kinase activity"/>
    <property type="evidence" value="ECO:0007669"/>
    <property type="project" value="UniProtKB-KW"/>
</dbReference>
<dbReference type="Proteomes" id="UP000596977">
    <property type="component" value="Unassembled WGS sequence"/>
</dbReference>
<dbReference type="InterPro" id="IPR050187">
    <property type="entry name" value="Lipid_Phosphate_FormReg"/>
</dbReference>
<keyword evidence="4" id="KW-0067">ATP-binding</keyword>
<evidence type="ECO:0000256" key="1">
    <source>
        <dbReference type="ARBA" id="ARBA00022679"/>
    </source>
</evidence>
<proteinExistence type="predicted"/>
<evidence type="ECO:0000259" key="5">
    <source>
        <dbReference type="PROSITE" id="PS50146"/>
    </source>
</evidence>
<dbReference type="InterPro" id="IPR001206">
    <property type="entry name" value="Diacylglycerol_kinase_cat_dom"/>
</dbReference>
<dbReference type="SMART" id="SM00046">
    <property type="entry name" value="DAGKc"/>
    <property type="match status" value="1"/>
</dbReference>
<dbReference type="EMBL" id="BMKB01000003">
    <property type="protein sequence ID" value="GGA49887.1"/>
    <property type="molecule type" value="Genomic_DNA"/>
</dbReference>
<protein>
    <recommendedName>
        <fullName evidence="5">DAGKc domain-containing protein</fullName>
    </recommendedName>
</protein>
<dbReference type="PANTHER" id="PTHR12358:SF54">
    <property type="entry name" value="SPHINGOSINE KINASE RELATED PROTEIN"/>
    <property type="match status" value="1"/>
</dbReference>
<keyword evidence="7" id="KW-1185">Reference proteome</keyword>
<dbReference type="GO" id="GO:0005524">
    <property type="term" value="F:ATP binding"/>
    <property type="evidence" value="ECO:0007669"/>
    <property type="project" value="UniProtKB-KW"/>
</dbReference>
<evidence type="ECO:0000256" key="2">
    <source>
        <dbReference type="ARBA" id="ARBA00022741"/>
    </source>
</evidence>
<dbReference type="InterPro" id="IPR016064">
    <property type="entry name" value="NAD/diacylglycerol_kinase_sf"/>
</dbReference>
<evidence type="ECO:0000256" key="3">
    <source>
        <dbReference type="ARBA" id="ARBA00022777"/>
    </source>
</evidence>
<dbReference type="InterPro" id="IPR017438">
    <property type="entry name" value="ATP-NAD_kinase_N"/>
</dbReference>
<comment type="caution">
    <text evidence="6">The sequence shown here is derived from an EMBL/GenBank/DDBJ whole genome shotgun (WGS) entry which is preliminary data.</text>
</comment>
<dbReference type="RefSeq" id="WP_127074313.1">
    <property type="nucleotide sequence ID" value="NZ_BMKB01000003.1"/>
</dbReference>
<reference evidence="6 7" key="1">
    <citation type="journal article" date="2014" name="Int. J. Syst. Evol. Microbiol.">
        <title>Complete genome sequence of Corynebacterium casei LMG S-19264T (=DSM 44701T), isolated from a smear-ripened cheese.</title>
        <authorList>
            <consortium name="US DOE Joint Genome Institute (JGI-PGF)"/>
            <person name="Walter F."/>
            <person name="Albersmeier A."/>
            <person name="Kalinowski J."/>
            <person name="Ruckert C."/>
        </authorList>
    </citation>
    <scope>NUCLEOTIDE SEQUENCE [LARGE SCALE GENOMIC DNA]</scope>
    <source>
        <strain evidence="6 7">CGMCC 1.15896</strain>
    </source>
</reference>
<evidence type="ECO:0000313" key="6">
    <source>
        <dbReference type="EMBL" id="GGA49887.1"/>
    </source>
</evidence>
<dbReference type="InterPro" id="IPR045540">
    <property type="entry name" value="YegS/DAGK_C"/>
</dbReference>
<dbReference type="SUPFAM" id="SSF111331">
    <property type="entry name" value="NAD kinase/diacylglycerol kinase-like"/>
    <property type="match status" value="1"/>
</dbReference>
<keyword evidence="2" id="KW-0547">Nucleotide-binding</keyword>
<dbReference type="Pfam" id="PF19279">
    <property type="entry name" value="YegS_C"/>
    <property type="match status" value="1"/>
</dbReference>
<gene>
    <name evidence="6" type="ORF">GCM10011499_19760</name>
</gene>
<dbReference type="PANTHER" id="PTHR12358">
    <property type="entry name" value="SPHINGOSINE KINASE"/>
    <property type="match status" value="1"/>
</dbReference>
<dbReference type="PROSITE" id="PS50146">
    <property type="entry name" value="DAGK"/>
    <property type="match status" value="1"/>
</dbReference>
<dbReference type="Gene3D" id="2.60.200.40">
    <property type="match status" value="1"/>
</dbReference>
<dbReference type="OrthoDB" id="9815110at2"/>
<keyword evidence="1" id="KW-0808">Transferase</keyword>
<feature type="domain" description="DAGKc" evidence="5">
    <location>
        <begin position="1"/>
        <end position="131"/>
    </location>
</feature>
<sequence>MTPRRYHLFLNTQSGTVQAAGITEKMLYDAFVARGLDVVIEKNPEAGFAERVESALASDTEVVVAAGGDGTVTGLGAAMHESGKAMAILPLGTANLLARDLSIPLDINEWLDALPTMTEHHIDVCTVNGEPFLHKVVIGLIPDLAAGRERIRGGGFRALLGFLSYFVRRVARARRFALEITTSKGETRIERVQALAVASNAYDEAPGHFFSRERLNAGFLTLYVLRHLTLGKMIKLAAGMLIGNWKQDEELEIEAVQAVSIRSKKPRLQVMIDGEVESIATPLNFAIRPRSLTVLAPPAPDEPRATFNELQAGEV</sequence>
<accession>A0A916VX79</accession>
<keyword evidence="3" id="KW-0418">Kinase</keyword>
<name>A0A916VX79_9HYPH</name>
<dbReference type="Gene3D" id="3.40.50.10330">
    <property type="entry name" value="Probable inorganic polyphosphate/atp-NAD kinase, domain 1"/>
    <property type="match status" value="1"/>
</dbReference>